<reference evidence="3" key="1">
    <citation type="submission" date="2013-07" db="EMBL/GenBank/DDBJ databases">
        <title>The genome of Eucalyptus grandis.</title>
        <authorList>
            <person name="Schmutz J."/>
            <person name="Hayes R."/>
            <person name="Myburg A."/>
            <person name="Tuskan G."/>
            <person name="Grattapaglia D."/>
            <person name="Rokhsar D.S."/>
        </authorList>
    </citation>
    <scope>NUCLEOTIDE SEQUENCE</scope>
    <source>
        <tissue evidence="3">Leaf extractions</tissue>
    </source>
</reference>
<dbReference type="InterPro" id="IPR025315">
    <property type="entry name" value="DUF4220"/>
</dbReference>
<organism evidence="3">
    <name type="scientific">Eucalyptus grandis</name>
    <name type="common">Flooded gum</name>
    <dbReference type="NCBI Taxonomy" id="71139"/>
    <lineage>
        <taxon>Eukaryota</taxon>
        <taxon>Viridiplantae</taxon>
        <taxon>Streptophyta</taxon>
        <taxon>Embryophyta</taxon>
        <taxon>Tracheophyta</taxon>
        <taxon>Spermatophyta</taxon>
        <taxon>Magnoliopsida</taxon>
        <taxon>eudicotyledons</taxon>
        <taxon>Gunneridae</taxon>
        <taxon>Pentapetalae</taxon>
        <taxon>rosids</taxon>
        <taxon>malvids</taxon>
        <taxon>Myrtales</taxon>
        <taxon>Myrtaceae</taxon>
        <taxon>Myrtoideae</taxon>
        <taxon>Eucalypteae</taxon>
        <taxon>Eucalyptus</taxon>
    </lineage>
</organism>
<accession>A0A059AH08</accession>
<dbReference type="Gramene" id="KCW53128">
    <property type="protein sequence ID" value="KCW53128"/>
    <property type="gene ID" value="EUGRSUZ_J02420"/>
</dbReference>
<proteinExistence type="predicted"/>
<sequence>MGFLLLPENTRELWKEWELRFLVLLSLFLQLTLVTLGLRRKSIYKSWIQVVVWTTYLSADSIATLALGVLSNRLANIKEVKGTMDPKSQITAFWAPFLLLHLGGPDTITAYALEDNELWLRQLARLCVQVGLACYIYFMALSGSTLSILAAGTILVGFIKYVERALCLYLASEGRLRDSMLSLPDFGPIYPRIMEQYSLKKEEGYRVSMDEVTEVPAPEDFSVNSGQAMDEEKATALVKAYELFKIFKLLFVGLILNSGDLEASKRMFTNVAMNSVTAFGIVEIELGFMYDLLYTKALLLNRAWGITRWVINLSVPCAVLVFFSLQDRKDYPKVDIYITFLLISAAILLEIYSVLLAFSSDWVDHWRIQRPKRSVISSAVAFLRIWPNPRWSNSVAQFSLLKLSSRKRNRIFSKNPWFAKLDDKLEKNFYIDYKEFKSNIKEWTFGHMRKTVVYLEGKSGLAGLKLQASEVLKKSNNGHLIWSVDGMEFDQSILIWHIATELCYYKDHDARQGKGPEDITNYKMSKLVSRYMLYLLVLHPSMLPTGTGVLRYEDTSVDAQKFFEDKLASRDLCEVCHLLLQVGTQLPATKIRGGKSRSVLFDACHLAYQLNDIELNDFSSKWDLIGKVWAKFLIYAACQSKGYEHSESLSRGGELISHVWLLMAHLGVAELVQTSEAQCITKLILN</sequence>
<feature type="transmembrane region" description="Helical" evidence="1">
    <location>
        <begin position="271"/>
        <end position="294"/>
    </location>
</feature>
<dbReference type="AlphaFoldDB" id="A0A059AH08"/>
<dbReference type="Pfam" id="PF13968">
    <property type="entry name" value="DUF4220"/>
    <property type="match status" value="1"/>
</dbReference>
<keyword evidence="1" id="KW-1133">Transmembrane helix</keyword>
<gene>
    <name evidence="3" type="ORF">EUGRSUZ_J02420</name>
</gene>
<evidence type="ECO:0000259" key="2">
    <source>
        <dbReference type="Pfam" id="PF13968"/>
    </source>
</evidence>
<evidence type="ECO:0000256" key="1">
    <source>
        <dbReference type="SAM" id="Phobius"/>
    </source>
</evidence>
<feature type="transmembrane region" description="Helical" evidence="1">
    <location>
        <begin position="306"/>
        <end position="325"/>
    </location>
</feature>
<feature type="transmembrane region" description="Helical" evidence="1">
    <location>
        <begin position="90"/>
        <end position="111"/>
    </location>
</feature>
<dbReference type="PANTHER" id="PTHR31325">
    <property type="entry name" value="OS01G0798800 PROTEIN-RELATED"/>
    <property type="match status" value="1"/>
</dbReference>
<dbReference type="Pfam" id="PF04578">
    <property type="entry name" value="DUF594"/>
    <property type="match status" value="1"/>
</dbReference>
<feature type="transmembrane region" description="Helical" evidence="1">
    <location>
        <begin position="50"/>
        <end position="70"/>
    </location>
</feature>
<feature type="transmembrane region" description="Helical" evidence="1">
    <location>
        <begin position="20"/>
        <end position="38"/>
    </location>
</feature>
<dbReference type="STRING" id="71139.A0A059AH08"/>
<dbReference type="InParanoid" id="A0A059AH08"/>
<dbReference type="InterPro" id="IPR007658">
    <property type="entry name" value="DUF594"/>
</dbReference>
<feature type="transmembrane region" description="Helical" evidence="1">
    <location>
        <begin position="146"/>
        <end position="171"/>
    </location>
</feature>
<feature type="transmembrane region" description="Helical" evidence="1">
    <location>
        <begin position="337"/>
        <end position="363"/>
    </location>
</feature>
<keyword evidence="1" id="KW-0812">Transmembrane</keyword>
<keyword evidence="1" id="KW-0472">Membrane</keyword>
<evidence type="ECO:0000313" key="3">
    <source>
        <dbReference type="EMBL" id="KCW53128.1"/>
    </source>
</evidence>
<protein>
    <recommendedName>
        <fullName evidence="2">DUF4220 domain-containing protein</fullName>
    </recommendedName>
</protein>
<name>A0A059AH08_EUCGR</name>
<dbReference type="OMA" id="FSWEDMY"/>
<dbReference type="EMBL" id="KK198762">
    <property type="protein sequence ID" value="KCW53128.1"/>
    <property type="molecule type" value="Genomic_DNA"/>
</dbReference>
<feature type="domain" description="DUF4220" evidence="2">
    <location>
        <begin position="53"/>
        <end position="402"/>
    </location>
</feature>